<sequence length="408" mass="44839">MRETEKRIAPPADFAIIGGGPAGLMAADYLSRHGQKVTLYERMPTVGRKFLMAGKSGLNLTHNEDFERFITRYGDRLPFLKPMIDSFTPSDLRQWADDLGAETYVGTSGKVFPKAMKASPLLRAWISRLQEQGVVIKTRHEWLGFKDEGHIVRTPDGEVFIKPDATIFALGGASWPKLGSDGGWQKEFAAHSIDFEPLKPANCGFDVDWSTGFKERFAGEPVKTVVARAGDHRLQGEFVITPNGVEGSLIYAFAADLRDNLLGNQKAMLTLDLAPAQTTEKLTQALQRQNSKASLSTKLRKAAGLSPVKIALLRELPPLLPHEDIVDRIKNYPLTMQKPRPIEEVISSAGGVCFGALNEDLMLTNRAGTFIAGEMLDWEAPTGGYLLTACFATGLHCVRGALQWVSQK</sequence>
<evidence type="ECO:0000256" key="1">
    <source>
        <dbReference type="ARBA" id="ARBA00001974"/>
    </source>
</evidence>
<dbReference type="PRINTS" id="PR00419">
    <property type="entry name" value="ADXRDTASE"/>
</dbReference>
<dbReference type="Gene3D" id="1.10.8.260">
    <property type="entry name" value="HI0933 insert domain-like"/>
    <property type="match status" value="1"/>
</dbReference>
<comment type="caution">
    <text evidence="6">The sequence shown here is derived from an EMBL/GenBank/DDBJ whole genome shotgun (WGS) entry which is preliminary data.</text>
</comment>
<dbReference type="RefSeq" id="WP_343807441.1">
    <property type="nucleotide sequence ID" value="NZ_BAAADE010000010.1"/>
</dbReference>
<dbReference type="InterPro" id="IPR036188">
    <property type="entry name" value="FAD/NAD-bd_sf"/>
</dbReference>
<evidence type="ECO:0000259" key="5">
    <source>
        <dbReference type="Pfam" id="PF22780"/>
    </source>
</evidence>
<comment type="cofactor">
    <cofactor evidence="1">
        <name>FAD</name>
        <dbReference type="ChEBI" id="CHEBI:57692"/>
    </cofactor>
</comment>
<dbReference type="SUPFAM" id="SSF51905">
    <property type="entry name" value="FAD/NAD(P)-binding domain"/>
    <property type="match status" value="1"/>
</dbReference>
<dbReference type="InterPro" id="IPR022460">
    <property type="entry name" value="Flavoprotein_PP4765"/>
</dbReference>
<evidence type="ECO:0000256" key="3">
    <source>
        <dbReference type="ARBA" id="ARBA00022827"/>
    </source>
</evidence>
<accession>A0ABP3RRF0</accession>
<evidence type="ECO:0000313" key="6">
    <source>
        <dbReference type="EMBL" id="GAA0612878.1"/>
    </source>
</evidence>
<dbReference type="SUPFAM" id="SSF160996">
    <property type="entry name" value="HI0933 insert domain-like"/>
    <property type="match status" value="1"/>
</dbReference>
<feature type="domain" description="RsdA/BaiN/AoA(So)-like insert" evidence="5">
    <location>
        <begin position="199"/>
        <end position="345"/>
    </location>
</feature>
<dbReference type="InterPro" id="IPR057661">
    <property type="entry name" value="RsdA/BaiN/AoA(So)_Rossmann"/>
</dbReference>
<dbReference type="Gene3D" id="2.40.30.10">
    <property type="entry name" value="Translation factors"/>
    <property type="match status" value="1"/>
</dbReference>
<dbReference type="PANTHER" id="PTHR42887">
    <property type="entry name" value="OS12G0638800 PROTEIN"/>
    <property type="match status" value="1"/>
</dbReference>
<dbReference type="NCBIfam" id="TIGR03862">
    <property type="entry name" value="flavo_PP4765"/>
    <property type="match status" value="1"/>
</dbReference>
<organism evidence="6 7">
    <name type="scientific">Paenochrobactrum glaciei</name>
    <dbReference type="NCBI Taxonomy" id="486407"/>
    <lineage>
        <taxon>Bacteria</taxon>
        <taxon>Pseudomonadati</taxon>
        <taxon>Pseudomonadota</taxon>
        <taxon>Alphaproteobacteria</taxon>
        <taxon>Hyphomicrobiales</taxon>
        <taxon>Brucellaceae</taxon>
        <taxon>Paenochrobactrum</taxon>
    </lineage>
</organism>
<proteinExistence type="predicted"/>
<gene>
    <name evidence="6" type="ORF">GCM10008943_30330</name>
</gene>
<name>A0ABP3RRF0_9HYPH</name>
<dbReference type="InterPro" id="IPR004792">
    <property type="entry name" value="BaiN-like"/>
</dbReference>
<protein>
    <submittedName>
        <fullName evidence="6">TIGR03862 family flavoprotein</fullName>
    </submittedName>
</protein>
<dbReference type="InterPro" id="IPR055178">
    <property type="entry name" value="RsdA/BaiN/AoA(So)-like_dom"/>
</dbReference>
<keyword evidence="2" id="KW-0285">Flavoprotein</keyword>
<reference evidence="7" key="1">
    <citation type="journal article" date="2019" name="Int. J. Syst. Evol. Microbiol.">
        <title>The Global Catalogue of Microorganisms (GCM) 10K type strain sequencing project: providing services to taxonomists for standard genome sequencing and annotation.</title>
        <authorList>
            <consortium name="The Broad Institute Genomics Platform"/>
            <consortium name="The Broad Institute Genome Sequencing Center for Infectious Disease"/>
            <person name="Wu L."/>
            <person name="Ma J."/>
        </authorList>
    </citation>
    <scope>NUCLEOTIDE SEQUENCE [LARGE SCALE GENOMIC DNA]</scope>
    <source>
        <strain evidence="7">JCM 15115</strain>
    </source>
</reference>
<dbReference type="Proteomes" id="UP001424441">
    <property type="component" value="Unassembled WGS sequence"/>
</dbReference>
<evidence type="ECO:0000256" key="2">
    <source>
        <dbReference type="ARBA" id="ARBA00022630"/>
    </source>
</evidence>
<dbReference type="Pfam" id="PF22780">
    <property type="entry name" value="HI0933_like_1st"/>
    <property type="match status" value="1"/>
</dbReference>
<dbReference type="PANTHER" id="PTHR42887:SF1">
    <property type="entry name" value="BLR3961 PROTEIN"/>
    <property type="match status" value="1"/>
</dbReference>
<keyword evidence="7" id="KW-1185">Reference proteome</keyword>
<evidence type="ECO:0000259" key="4">
    <source>
        <dbReference type="Pfam" id="PF03486"/>
    </source>
</evidence>
<keyword evidence="3" id="KW-0274">FAD</keyword>
<dbReference type="Gene3D" id="3.50.50.60">
    <property type="entry name" value="FAD/NAD(P)-binding domain"/>
    <property type="match status" value="1"/>
</dbReference>
<dbReference type="NCBIfam" id="TIGR00275">
    <property type="entry name" value="aminoacetone oxidase family FAD-binding enzyme"/>
    <property type="match status" value="1"/>
</dbReference>
<dbReference type="Pfam" id="PF03486">
    <property type="entry name" value="HI0933_like"/>
    <property type="match status" value="1"/>
</dbReference>
<evidence type="ECO:0000313" key="7">
    <source>
        <dbReference type="Proteomes" id="UP001424441"/>
    </source>
</evidence>
<feature type="domain" description="RsdA/BaiN/AoA(So)-like Rossmann fold-like" evidence="4">
    <location>
        <begin position="13"/>
        <end position="397"/>
    </location>
</feature>
<dbReference type="EMBL" id="BAAADE010000010">
    <property type="protein sequence ID" value="GAA0612878.1"/>
    <property type="molecule type" value="Genomic_DNA"/>
</dbReference>
<dbReference type="InterPro" id="IPR023166">
    <property type="entry name" value="BaiN-like_dom_sf"/>
</dbReference>